<keyword evidence="1" id="KW-1133">Transmembrane helix</keyword>
<dbReference type="Pfam" id="PF09900">
    <property type="entry name" value="DUF2127"/>
    <property type="match status" value="1"/>
</dbReference>
<dbReference type="OrthoDB" id="8393979at2"/>
<dbReference type="InterPro" id="IPR021125">
    <property type="entry name" value="DUF2127"/>
</dbReference>
<organism evidence="2 3">
    <name type="scientific">Tropicimonas isoalkanivorans</name>
    <dbReference type="NCBI Taxonomy" id="441112"/>
    <lineage>
        <taxon>Bacteria</taxon>
        <taxon>Pseudomonadati</taxon>
        <taxon>Pseudomonadota</taxon>
        <taxon>Alphaproteobacteria</taxon>
        <taxon>Rhodobacterales</taxon>
        <taxon>Roseobacteraceae</taxon>
        <taxon>Tropicimonas</taxon>
    </lineage>
</organism>
<accession>A0A1I1D6R9</accession>
<evidence type="ECO:0000256" key="1">
    <source>
        <dbReference type="SAM" id="Phobius"/>
    </source>
</evidence>
<name>A0A1I1D6R9_9RHOB</name>
<feature type="transmembrane region" description="Helical" evidence="1">
    <location>
        <begin position="23"/>
        <end position="48"/>
    </location>
</feature>
<dbReference type="RefSeq" id="WP_093358293.1">
    <property type="nucleotide sequence ID" value="NZ_FOLG01000001.1"/>
</dbReference>
<gene>
    <name evidence="2" type="ORF">SAMN04488094_10131</name>
</gene>
<dbReference type="EMBL" id="FOLG01000001">
    <property type="protein sequence ID" value="SFB70615.1"/>
    <property type="molecule type" value="Genomic_DNA"/>
</dbReference>
<feature type="transmembrane region" description="Helical" evidence="1">
    <location>
        <begin position="140"/>
        <end position="159"/>
    </location>
</feature>
<proteinExistence type="predicted"/>
<evidence type="ECO:0000313" key="2">
    <source>
        <dbReference type="EMBL" id="SFB70615.1"/>
    </source>
</evidence>
<evidence type="ECO:0000313" key="3">
    <source>
        <dbReference type="Proteomes" id="UP000198728"/>
    </source>
</evidence>
<reference evidence="2 3" key="1">
    <citation type="submission" date="2016-10" db="EMBL/GenBank/DDBJ databases">
        <authorList>
            <person name="de Groot N.N."/>
        </authorList>
    </citation>
    <scope>NUCLEOTIDE SEQUENCE [LARGE SCALE GENOMIC DNA]</scope>
    <source>
        <strain evidence="2 3">DSM 19548</strain>
    </source>
</reference>
<dbReference type="AlphaFoldDB" id="A0A1I1D6R9"/>
<sequence>MVTENPDPPEAVVEKREAFLRDAFWLGLVLKLLHSLIEILCGFALLWVSHEALLHFAQAVTAIFLVGHPSDLVANALRTAAERFNGSEQSFAAWYLLSHGVVKADLVAGVLADRRWAYPAFMAALILFIAYQVYRMFFGPPWALLALTVIDVIVLGLTWHEWRYRQSQRSGQPE</sequence>
<feature type="transmembrane region" description="Helical" evidence="1">
    <location>
        <begin position="116"/>
        <end position="134"/>
    </location>
</feature>
<protein>
    <submittedName>
        <fullName evidence="2">Uncharacterized membrane protein</fullName>
    </submittedName>
</protein>
<keyword evidence="1" id="KW-0812">Transmembrane</keyword>
<dbReference type="Proteomes" id="UP000198728">
    <property type="component" value="Unassembled WGS sequence"/>
</dbReference>
<keyword evidence="3" id="KW-1185">Reference proteome</keyword>
<keyword evidence="1" id="KW-0472">Membrane</keyword>